<sequence>MSKQVWNRQQKDWREYKRKHGVDRSGGAGYSGGTGESCGEGGGD</sequence>
<evidence type="ECO:0000313" key="3">
    <source>
        <dbReference type="Proteomes" id="UP001237105"/>
    </source>
</evidence>
<gene>
    <name evidence="2" type="ORF">QIT00_37605</name>
</gene>
<dbReference type="RefSeq" id="WP_282540000.1">
    <property type="nucleotide sequence ID" value="NZ_JASCIS010000077.1"/>
</dbReference>
<comment type="caution">
    <text evidence="2">The sequence shown here is derived from an EMBL/GenBank/DDBJ whole genome shotgun (WGS) entry which is preliminary data.</text>
</comment>
<proteinExistence type="predicted"/>
<feature type="compositionally biased region" description="Gly residues" evidence="1">
    <location>
        <begin position="24"/>
        <end position="44"/>
    </location>
</feature>
<evidence type="ECO:0000313" key="2">
    <source>
        <dbReference type="EMBL" id="MDI3424175.1"/>
    </source>
</evidence>
<protein>
    <submittedName>
        <fullName evidence="2">Uncharacterized protein</fullName>
    </submittedName>
</protein>
<organism evidence="2 3">
    <name type="scientific">Streptomyces luteolus</name>
    <dbReference type="NCBI Taxonomy" id="3043615"/>
    <lineage>
        <taxon>Bacteria</taxon>
        <taxon>Bacillati</taxon>
        <taxon>Actinomycetota</taxon>
        <taxon>Actinomycetes</taxon>
        <taxon>Kitasatosporales</taxon>
        <taxon>Streptomycetaceae</taxon>
        <taxon>Streptomyces</taxon>
    </lineage>
</organism>
<dbReference type="EMBL" id="JASCIS010000077">
    <property type="protein sequence ID" value="MDI3424175.1"/>
    <property type="molecule type" value="Genomic_DNA"/>
</dbReference>
<feature type="region of interest" description="Disordered" evidence="1">
    <location>
        <begin position="1"/>
        <end position="44"/>
    </location>
</feature>
<name>A0ABT6T919_9ACTN</name>
<reference evidence="2 3" key="1">
    <citation type="submission" date="2023-05" db="EMBL/GenBank/DDBJ databases">
        <title>Draft genome sequence of Streptomyces sp. B-S-A12 isolated from a cave soil in Thailand.</title>
        <authorList>
            <person name="Chamroensaksri N."/>
            <person name="Muangham S."/>
        </authorList>
    </citation>
    <scope>NUCLEOTIDE SEQUENCE [LARGE SCALE GENOMIC DNA]</scope>
    <source>
        <strain evidence="2 3">B-S-A12</strain>
    </source>
</reference>
<evidence type="ECO:0000256" key="1">
    <source>
        <dbReference type="SAM" id="MobiDB-lite"/>
    </source>
</evidence>
<accession>A0ABT6T919</accession>
<keyword evidence="3" id="KW-1185">Reference proteome</keyword>
<dbReference type="Proteomes" id="UP001237105">
    <property type="component" value="Unassembled WGS sequence"/>
</dbReference>